<dbReference type="InterPro" id="IPR000700">
    <property type="entry name" value="PAS-assoc_C"/>
</dbReference>
<reference evidence="2" key="1">
    <citation type="submission" date="2019-01" db="EMBL/GenBank/DDBJ databases">
        <title>Complete genome of Halorubrum ezzemoulense strain FB21.</title>
        <authorList>
            <person name="Feng Y."/>
            <person name="Louyakis A.S."/>
            <person name="Papke R.T."/>
            <person name="Gogarten J.P."/>
        </authorList>
    </citation>
    <scope>NUCLEOTIDE SEQUENCE [LARGE SCALE GENOMIC DNA]</scope>
    <source>
        <strain evidence="2">Fb21</strain>
        <plasmid evidence="2">megaPlasmid</plasmid>
    </source>
</reference>
<proteinExistence type="predicted"/>
<dbReference type="AlphaFoldDB" id="A0A256KL27"/>
<dbReference type="EMBL" id="CP034941">
    <property type="protein sequence ID" value="QAY21800.1"/>
    <property type="molecule type" value="Genomic_DNA"/>
</dbReference>
<dbReference type="SMART" id="SM00086">
    <property type="entry name" value="PAC"/>
    <property type="match status" value="1"/>
</dbReference>
<dbReference type="SUPFAM" id="SSF55874">
    <property type="entry name" value="ATPase domain of HSP90 chaperone/DNA topoisomerase II/histidine kinase"/>
    <property type="match status" value="1"/>
</dbReference>
<dbReference type="PROSITE" id="PS50109">
    <property type="entry name" value="HIS_KIN"/>
    <property type="match status" value="1"/>
</dbReference>
<dbReference type="Pfam" id="PF02518">
    <property type="entry name" value="HATPase_c"/>
    <property type="match status" value="1"/>
</dbReference>
<dbReference type="InterPro" id="IPR036890">
    <property type="entry name" value="HATPase_C_sf"/>
</dbReference>
<dbReference type="InterPro" id="IPR003594">
    <property type="entry name" value="HATPase_dom"/>
</dbReference>
<dbReference type="PRINTS" id="PR00344">
    <property type="entry name" value="BCTRLSENSOR"/>
</dbReference>
<dbReference type="NCBIfam" id="TIGR00229">
    <property type="entry name" value="sensory_box"/>
    <property type="match status" value="2"/>
</dbReference>
<dbReference type="CDD" id="cd00075">
    <property type="entry name" value="HATPase"/>
    <property type="match status" value="1"/>
</dbReference>
<dbReference type="InterPro" id="IPR004358">
    <property type="entry name" value="Sig_transdc_His_kin-like_C"/>
</dbReference>
<name>A0A256KL27_HALEZ</name>
<evidence type="ECO:0000313" key="2">
    <source>
        <dbReference type="Proteomes" id="UP000293073"/>
    </source>
</evidence>
<dbReference type="Gene3D" id="3.30.565.10">
    <property type="entry name" value="Histidine kinase-like ATPase, C-terminal domain"/>
    <property type="match status" value="1"/>
</dbReference>
<dbReference type="InterPro" id="IPR001610">
    <property type="entry name" value="PAC"/>
</dbReference>
<geneLocation type="plasmid" evidence="2">
    <name>megaPlasmid</name>
</geneLocation>
<dbReference type="CDD" id="cd00130">
    <property type="entry name" value="PAS"/>
    <property type="match status" value="2"/>
</dbReference>
<dbReference type="SMART" id="SM00387">
    <property type="entry name" value="HATPase_c"/>
    <property type="match status" value="1"/>
</dbReference>
<dbReference type="PROSITE" id="PS50112">
    <property type="entry name" value="PAS"/>
    <property type="match status" value="2"/>
</dbReference>
<dbReference type="InterPro" id="IPR013656">
    <property type="entry name" value="PAS_4"/>
</dbReference>
<dbReference type="Gene3D" id="3.30.450.20">
    <property type="entry name" value="PAS domain"/>
    <property type="match status" value="2"/>
</dbReference>
<sequence length="609" mass="67830">MNDTLSVNDSSDDVTDQAALFPLLSDKGDRRLIVEWIESHDSYTLVDPDQPVETATFDCCIVDGEMLQTHAETLRARKREAEPALLPCLLLIPGADLSVIETDRGEIADSVVFETADEVVSMPIKKAELEWRVEALTRLRTQSLRLKKRTETLELFKQAVESSGHAIWMSDATGTIKYVNSEFESITGYSRTEAVGESPELISSGAMTDDYYSDLWETITAGDTWHEEITNQRRDGSQYVADQTIAPIVEDGEPKAFVAVQRDITERKEIEQRLSLYRDIVERLEDPIMLQSCEGEFRLVNDALCSFAGLSRDELLGDGEYEFMDAATATEIARQKQRVIETEQPVEYSVEPTFTHTDKEAVFYTSRYPYYEDRELTGTVAICRDVTNLDKRTRQLKVFDNILRHNIRNDVNVIRGRGKQLQNELDGDLKAAADIIVERANGLLTTSEKSRKITDGLSDPRDPAPVDLGQVVRNLAEETGQNWSNASIDVSAPAQLVVSASDSIDTAIEELLINAVVHNDSDEPRVSVDLTADSSWGILRVRDNGPGIPEFDRNVLESGGAIETLSHGSGLGLWLVYWTITHSGGKIRVDDREQGGTEITIRLPLAAGK</sequence>
<dbReference type="KEGG" id="hezz:EO776_17895"/>
<accession>A0A256KL27</accession>
<protein>
    <submittedName>
        <fullName evidence="1">PAS domain S-box protein</fullName>
    </submittedName>
</protein>
<evidence type="ECO:0000313" key="1">
    <source>
        <dbReference type="EMBL" id="QAY21800.1"/>
    </source>
</evidence>
<gene>
    <name evidence="1" type="ORF">EO776_17895</name>
</gene>
<keyword evidence="1" id="KW-0614">Plasmid</keyword>
<dbReference type="InterPro" id="IPR005467">
    <property type="entry name" value="His_kinase_dom"/>
</dbReference>
<dbReference type="PANTHER" id="PTHR43065">
    <property type="entry name" value="SENSOR HISTIDINE KINASE"/>
    <property type="match status" value="1"/>
</dbReference>
<dbReference type="Proteomes" id="UP000293073">
    <property type="component" value="Plasmid megaplasmid"/>
</dbReference>
<dbReference type="InterPro" id="IPR000014">
    <property type="entry name" value="PAS"/>
</dbReference>
<dbReference type="Pfam" id="PF13426">
    <property type="entry name" value="PAS_9"/>
    <property type="match status" value="1"/>
</dbReference>
<dbReference type="GO" id="GO:0016772">
    <property type="term" value="F:transferase activity, transferring phosphorus-containing groups"/>
    <property type="evidence" value="ECO:0007669"/>
    <property type="project" value="InterPro"/>
</dbReference>
<dbReference type="PROSITE" id="PS50113">
    <property type="entry name" value="PAC"/>
    <property type="match status" value="1"/>
</dbReference>
<dbReference type="Pfam" id="PF08448">
    <property type="entry name" value="PAS_4"/>
    <property type="match status" value="1"/>
</dbReference>
<dbReference type="GeneID" id="38952257"/>
<dbReference type="InterPro" id="IPR035965">
    <property type="entry name" value="PAS-like_dom_sf"/>
</dbReference>
<organism evidence="1 2">
    <name type="scientific">Halorubrum ezzemoulense</name>
    <name type="common">Halorubrum chaoviator</name>
    <dbReference type="NCBI Taxonomy" id="337243"/>
    <lineage>
        <taxon>Archaea</taxon>
        <taxon>Methanobacteriati</taxon>
        <taxon>Methanobacteriota</taxon>
        <taxon>Stenosarchaea group</taxon>
        <taxon>Halobacteria</taxon>
        <taxon>Halobacteriales</taxon>
        <taxon>Haloferacaceae</taxon>
        <taxon>Halorubrum</taxon>
    </lineage>
</organism>
<dbReference type="SMART" id="SM00091">
    <property type="entry name" value="PAS"/>
    <property type="match status" value="2"/>
</dbReference>
<dbReference type="SUPFAM" id="SSF55785">
    <property type="entry name" value="PYP-like sensor domain (PAS domain)"/>
    <property type="match status" value="2"/>
</dbReference>
<dbReference type="RefSeq" id="WP_094520276.1">
    <property type="nucleotide sequence ID" value="NZ_CP034941.1"/>
</dbReference>